<dbReference type="Proteomes" id="UP000440224">
    <property type="component" value="Unassembled WGS sequence"/>
</dbReference>
<dbReference type="RefSeq" id="WP_153821294.1">
    <property type="nucleotide sequence ID" value="NZ_WJIE01000006.1"/>
</dbReference>
<dbReference type="EMBL" id="WJIE01000006">
    <property type="protein sequence ID" value="MRG94438.1"/>
    <property type="molecule type" value="Genomic_DNA"/>
</dbReference>
<keyword evidence="2" id="KW-1185">Reference proteome</keyword>
<organism evidence="1 2">
    <name type="scientific">Polyangium spumosum</name>
    <dbReference type="NCBI Taxonomy" id="889282"/>
    <lineage>
        <taxon>Bacteria</taxon>
        <taxon>Pseudomonadati</taxon>
        <taxon>Myxococcota</taxon>
        <taxon>Polyangia</taxon>
        <taxon>Polyangiales</taxon>
        <taxon>Polyangiaceae</taxon>
        <taxon>Polyangium</taxon>
    </lineage>
</organism>
<accession>A0A6N7PQV4</accession>
<comment type="caution">
    <text evidence="1">The sequence shown here is derived from an EMBL/GenBank/DDBJ whole genome shotgun (WGS) entry which is preliminary data.</text>
</comment>
<dbReference type="OrthoDB" id="5489594at2"/>
<evidence type="ECO:0000313" key="2">
    <source>
        <dbReference type="Proteomes" id="UP000440224"/>
    </source>
</evidence>
<reference evidence="1 2" key="1">
    <citation type="submission" date="2019-10" db="EMBL/GenBank/DDBJ databases">
        <title>A soil myxobacterium in the family Polyangiaceae.</title>
        <authorList>
            <person name="Li Y."/>
            <person name="Wang J."/>
        </authorList>
    </citation>
    <scope>NUCLEOTIDE SEQUENCE [LARGE SCALE GENOMIC DNA]</scope>
    <source>
        <strain evidence="1 2">DSM 14734</strain>
    </source>
</reference>
<gene>
    <name evidence="1" type="ORF">GF068_21315</name>
</gene>
<sequence length="58" mass="6159">MISRFIESSPPRTLLFVFGDHGFRLSCDARGTAPATQGGASPEEVLVPGYAWLVGGVH</sequence>
<evidence type="ECO:0000313" key="1">
    <source>
        <dbReference type="EMBL" id="MRG94438.1"/>
    </source>
</evidence>
<protein>
    <recommendedName>
        <fullName evidence="3">Sulfatase-like hydrolase/transferase</fullName>
    </recommendedName>
</protein>
<dbReference type="AlphaFoldDB" id="A0A6N7PQV4"/>
<name>A0A6N7PQV4_9BACT</name>
<proteinExistence type="predicted"/>
<evidence type="ECO:0008006" key="3">
    <source>
        <dbReference type="Google" id="ProtNLM"/>
    </source>
</evidence>